<dbReference type="Proteomes" id="UP000027120">
    <property type="component" value="Unassembled WGS sequence"/>
</dbReference>
<proteinExistence type="predicted"/>
<accession>A0A067FNS7</accession>
<sequence length="540" mass="61713">MGLIFGPSIQNSVQIIVPYALSQKPASFMSSASFTTRNESNPHRTFRLKNWGFGSCVSRGNSIKRSCSANFNEFLDDEFAKQAEELARRLDIMDDHVDNHDHDQNNKETAYAVRDVNMGFSMQFMLPKYELLEHNLLGIRPEPVDWPEREEIVRVNIEQRANCVGIPLSLRMIKRKQKWKEGFGDAEDFAYCSVNKAFSSLVFIIRELQACALHIREGLYCEDLKEIISKMQREMNSSFVWLFQQVFSRTPTLMVYVMILLANFTVHSMSNNVGFAASLSPGSSETITETISLTGEKDQETSEIDSSTMKNLLLSISDIGNDGDGKKVSRISSGNADKRFSRSSPSIQYPSFIPYEMSEVSSGKQFPMNKEELDLWNSVLDEALRIQEESEYRILDHETMQHFVTPVTVKLEPDDYMDYFRTDLLYQMGVAEEPNNPLLLLNYAQFLHLVTKDYDRAEECFKRAIQSDPPDAEALSQYADFLWLVRKDLWAAEETYQQAMAAEPNSSSYASKYASFLWNTGGEETCFPLSSSQDDYNHIV</sequence>
<dbReference type="Gene3D" id="1.25.40.10">
    <property type="entry name" value="Tetratricopeptide repeat domain"/>
    <property type="match status" value="1"/>
</dbReference>
<evidence type="ECO:0000313" key="2">
    <source>
        <dbReference type="Proteomes" id="UP000027120"/>
    </source>
</evidence>
<reference evidence="1 2" key="1">
    <citation type="submission" date="2014-04" db="EMBL/GenBank/DDBJ databases">
        <authorList>
            <consortium name="International Citrus Genome Consortium"/>
            <person name="Gmitter F."/>
            <person name="Chen C."/>
            <person name="Farmerie W."/>
            <person name="Harkins T."/>
            <person name="Desany B."/>
            <person name="Mohiuddin M."/>
            <person name="Kodira C."/>
            <person name="Borodovsky M."/>
            <person name="Lomsadze A."/>
            <person name="Burns P."/>
            <person name="Jenkins J."/>
            <person name="Prochnik S."/>
            <person name="Shu S."/>
            <person name="Chapman J."/>
            <person name="Pitluck S."/>
            <person name="Schmutz J."/>
            <person name="Rokhsar D."/>
        </authorList>
    </citation>
    <scope>NUCLEOTIDE SEQUENCE</scope>
</reference>
<gene>
    <name evidence="1" type="ORF">CISIN_1g009204mg</name>
</gene>
<protein>
    <submittedName>
        <fullName evidence="1">Uncharacterized protein</fullName>
    </submittedName>
</protein>
<name>A0A067FNS7_CITSI</name>
<dbReference type="eggNOG" id="ENOG502SHQV">
    <property type="taxonomic scope" value="Eukaryota"/>
</dbReference>
<dbReference type="SMR" id="A0A067FNS7"/>
<keyword evidence="2" id="KW-1185">Reference proteome</keyword>
<dbReference type="InterPro" id="IPR011990">
    <property type="entry name" value="TPR-like_helical_dom_sf"/>
</dbReference>
<dbReference type="PANTHER" id="PTHR26312">
    <property type="entry name" value="TETRATRICOPEPTIDE REPEAT PROTEIN 5"/>
    <property type="match status" value="1"/>
</dbReference>
<dbReference type="EMBL" id="KK784893">
    <property type="protein sequence ID" value="KDO69059.1"/>
    <property type="molecule type" value="Genomic_DNA"/>
</dbReference>
<dbReference type="PaxDb" id="2711-XP_006486354.1"/>
<dbReference type="PANTHER" id="PTHR26312:SF176">
    <property type="entry name" value="TETRATRICOPEPTIDE-LIKE HELICAL DOMAIN-CONTAINING PROTEIN-RELATED"/>
    <property type="match status" value="1"/>
</dbReference>
<dbReference type="SUPFAM" id="SSF48452">
    <property type="entry name" value="TPR-like"/>
    <property type="match status" value="1"/>
</dbReference>
<dbReference type="AlphaFoldDB" id="A0A067FNS7"/>
<organism evidence="1 2">
    <name type="scientific">Citrus sinensis</name>
    <name type="common">Sweet orange</name>
    <name type="synonym">Citrus aurantium var. sinensis</name>
    <dbReference type="NCBI Taxonomy" id="2711"/>
    <lineage>
        <taxon>Eukaryota</taxon>
        <taxon>Viridiplantae</taxon>
        <taxon>Streptophyta</taxon>
        <taxon>Embryophyta</taxon>
        <taxon>Tracheophyta</taxon>
        <taxon>Spermatophyta</taxon>
        <taxon>Magnoliopsida</taxon>
        <taxon>eudicotyledons</taxon>
        <taxon>Gunneridae</taxon>
        <taxon>Pentapetalae</taxon>
        <taxon>rosids</taxon>
        <taxon>malvids</taxon>
        <taxon>Sapindales</taxon>
        <taxon>Rutaceae</taxon>
        <taxon>Aurantioideae</taxon>
        <taxon>Citrus</taxon>
    </lineage>
</organism>
<evidence type="ECO:0000313" key="1">
    <source>
        <dbReference type="EMBL" id="KDO69059.1"/>
    </source>
</evidence>